<evidence type="ECO:0000256" key="2">
    <source>
        <dbReference type="ARBA" id="ARBA00005340"/>
    </source>
</evidence>
<protein>
    <recommendedName>
        <fullName evidence="9">Xylose isomerase-like TIM barrel domain-containing protein</fullName>
    </recommendedName>
</protein>
<dbReference type="AlphaFoldDB" id="A0AAV7TCE2"/>
<dbReference type="PANTHER" id="PTHR21445">
    <property type="entry name" value="ENDONUCLEASE IV ENDODEOXYRIBONUCLEASE IV"/>
    <property type="match status" value="1"/>
</dbReference>
<keyword evidence="4" id="KW-0227">DNA damage</keyword>
<dbReference type="GO" id="GO:0003677">
    <property type="term" value="F:DNA binding"/>
    <property type="evidence" value="ECO:0007669"/>
    <property type="project" value="InterPro"/>
</dbReference>
<dbReference type="Pfam" id="PF01261">
    <property type="entry name" value="AP_endonuc_2"/>
    <property type="match status" value="1"/>
</dbReference>
<keyword evidence="3" id="KW-0479">Metal-binding</keyword>
<dbReference type="Gene3D" id="3.20.20.150">
    <property type="entry name" value="Divalent-metal-dependent TIM barrel enzymes"/>
    <property type="match status" value="1"/>
</dbReference>
<dbReference type="GO" id="GO:0008081">
    <property type="term" value="F:phosphoric diester hydrolase activity"/>
    <property type="evidence" value="ECO:0007669"/>
    <property type="project" value="TreeGrafter"/>
</dbReference>
<dbReference type="PANTHER" id="PTHR21445:SF0">
    <property type="entry name" value="APURINIC-APYRIMIDINIC ENDONUCLEASE"/>
    <property type="match status" value="1"/>
</dbReference>
<dbReference type="GO" id="GO:0006284">
    <property type="term" value="P:base-excision repair"/>
    <property type="evidence" value="ECO:0007669"/>
    <property type="project" value="TreeGrafter"/>
</dbReference>
<evidence type="ECO:0000256" key="5">
    <source>
        <dbReference type="ARBA" id="ARBA00022801"/>
    </source>
</evidence>
<dbReference type="PROSITE" id="PS00729">
    <property type="entry name" value="AP_NUCLEASE_F2_1"/>
    <property type="match status" value="1"/>
</dbReference>
<feature type="region of interest" description="Disordered" evidence="8">
    <location>
        <begin position="1"/>
        <end position="128"/>
    </location>
</feature>
<dbReference type="NCBIfam" id="TIGR00587">
    <property type="entry name" value="nfo"/>
    <property type="match status" value="1"/>
</dbReference>
<dbReference type="InterPro" id="IPR036237">
    <property type="entry name" value="Xyl_isomerase-like_sf"/>
</dbReference>
<evidence type="ECO:0000313" key="11">
    <source>
        <dbReference type="Proteomes" id="UP001066276"/>
    </source>
</evidence>
<dbReference type="GO" id="GO:0005634">
    <property type="term" value="C:nucleus"/>
    <property type="evidence" value="ECO:0007669"/>
    <property type="project" value="TreeGrafter"/>
</dbReference>
<evidence type="ECO:0000256" key="3">
    <source>
        <dbReference type="ARBA" id="ARBA00022723"/>
    </source>
</evidence>
<evidence type="ECO:0000256" key="1">
    <source>
        <dbReference type="ARBA" id="ARBA00001947"/>
    </source>
</evidence>
<evidence type="ECO:0000256" key="8">
    <source>
        <dbReference type="SAM" id="MobiDB-lite"/>
    </source>
</evidence>
<evidence type="ECO:0000259" key="9">
    <source>
        <dbReference type="Pfam" id="PF01261"/>
    </source>
</evidence>
<proteinExistence type="inferred from homology"/>
<dbReference type="PROSITE" id="PS00731">
    <property type="entry name" value="AP_NUCLEASE_F2_3"/>
    <property type="match status" value="1"/>
</dbReference>
<keyword evidence="5" id="KW-0378">Hydrolase</keyword>
<comment type="caution">
    <text evidence="10">The sequence shown here is derived from an EMBL/GenBank/DDBJ whole genome shotgun (WGS) entry which is preliminary data.</text>
</comment>
<dbReference type="Proteomes" id="UP001066276">
    <property type="component" value="Chromosome 4_1"/>
</dbReference>
<dbReference type="GO" id="GO:0005739">
    <property type="term" value="C:mitochondrion"/>
    <property type="evidence" value="ECO:0007669"/>
    <property type="project" value="TreeGrafter"/>
</dbReference>
<dbReference type="FunFam" id="3.20.20.150:FF:000001">
    <property type="entry name" value="Probable endonuclease 4"/>
    <property type="match status" value="1"/>
</dbReference>
<keyword evidence="7" id="KW-0234">DNA repair</keyword>
<evidence type="ECO:0000256" key="6">
    <source>
        <dbReference type="ARBA" id="ARBA00022833"/>
    </source>
</evidence>
<feature type="compositionally biased region" description="Basic residues" evidence="8">
    <location>
        <begin position="22"/>
        <end position="34"/>
    </location>
</feature>
<dbReference type="EMBL" id="JANPWB010000007">
    <property type="protein sequence ID" value="KAJ1173756.1"/>
    <property type="molecule type" value="Genomic_DNA"/>
</dbReference>
<dbReference type="PROSITE" id="PS51432">
    <property type="entry name" value="AP_NUCLEASE_F2_4"/>
    <property type="match status" value="1"/>
</dbReference>
<evidence type="ECO:0000256" key="7">
    <source>
        <dbReference type="ARBA" id="ARBA00023204"/>
    </source>
</evidence>
<keyword evidence="6" id="KW-0862">Zinc</keyword>
<comment type="similarity">
    <text evidence="2">Belongs to the AP endonuclease 2 family.</text>
</comment>
<dbReference type="GO" id="GO:0008270">
    <property type="term" value="F:zinc ion binding"/>
    <property type="evidence" value="ECO:0007669"/>
    <property type="project" value="InterPro"/>
</dbReference>
<organism evidence="10 11">
    <name type="scientific">Pleurodeles waltl</name>
    <name type="common">Iberian ribbed newt</name>
    <dbReference type="NCBI Taxonomy" id="8319"/>
    <lineage>
        <taxon>Eukaryota</taxon>
        <taxon>Metazoa</taxon>
        <taxon>Chordata</taxon>
        <taxon>Craniata</taxon>
        <taxon>Vertebrata</taxon>
        <taxon>Euteleostomi</taxon>
        <taxon>Amphibia</taxon>
        <taxon>Batrachia</taxon>
        <taxon>Caudata</taxon>
        <taxon>Salamandroidea</taxon>
        <taxon>Salamandridae</taxon>
        <taxon>Pleurodelinae</taxon>
        <taxon>Pleurodeles</taxon>
    </lineage>
</organism>
<gene>
    <name evidence="10" type="ORF">NDU88_005582</name>
</gene>
<dbReference type="NCBIfam" id="NF002199">
    <property type="entry name" value="PRK01060.1-4"/>
    <property type="match status" value="1"/>
</dbReference>
<dbReference type="CDD" id="cd00019">
    <property type="entry name" value="AP2Ec"/>
    <property type="match status" value="1"/>
</dbReference>
<evidence type="ECO:0000313" key="10">
    <source>
        <dbReference type="EMBL" id="KAJ1173756.1"/>
    </source>
</evidence>
<reference evidence="10" key="1">
    <citation type="journal article" date="2022" name="bioRxiv">
        <title>Sequencing and chromosome-scale assembly of the giantPleurodeles waltlgenome.</title>
        <authorList>
            <person name="Brown T."/>
            <person name="Elewa A."/>
            <person name="Iarovenko S."/>
            <person name="Subramanian E."/>
            <person name="Araus A.J."/>
            <person name="Petzold A."/>
            <person name="Susuki M."/>
            <person name="Suzuki K.-i.T."/>
            <person name="Hayashi T."/>
            <person name="Toyoda A."/>
            <person name="Oliveira C."/>
            <person name="Osipova E."/>
            <person name="Leigh N.D."/>
            <person name="Simon A."/>
            <person name="Yun M.H."/>
        </authorList>
    </citation>
    <scope>NUCLEOTIDE SEQUENCE</scope>
    <source>
        <strain evidence="10">20211129_DDA</strain>
        <tissue evidence="10">Liver</tissue>
    </source>
</reference>
<evidence type="ECO:0000256" key="4">
    <source>
        <dbReference type="ARBA" id="ARBA00022763"/>
    </source>
</evidence>
<sequence>MRPPPPPAIPSQTRSFMVPPGLHHRKGGRSRVRKMTKEEGITGGTKGRGRDRTQKKAPLKRVSSLQNEGLSVGNPSPFGESIESYGDKEALIPSKRRKPGAANPVRSRKRKPGEKSMGITVTSGDPTVDCAKAEDENPLPSIKKKHFKKYIGAHLSIQGGLWKAVAHAGQIGARALGLFLRPQRSWSSKPLDAAEAERFRLACIEHSLQPKFILPHSPYLMNLGSPRPDVCEKSQAMLVEEMQRCQQLGLTLYNLHPGSRVGAMSVDECLDRIAEGLNYAHSQVEGVTTVLENMSCQGTTVGGRFEELRGIIDRVADKSRVGVCLDTCHAFAAGHDLSQKDGLDKMLQEFSQIVGLNYLKALHLNDSKGALGCHLDRHHNIGQGHIGLNGFRHILNEPRLDGLPMILETPATHEGDDHAAEIQLLYSLCEEEEEKAQKEAKGGGAGDRK</sequence>
<comment type="cofactor">
    <cofactor evidence="1">
        <name>Zn(2+)</name>
        <dbReference type="ChEBI" id="CHEBI:29105"/>
    </cofactor>
</comment>
<keyword evidence="11" id="KW-1185">Reference proteome</keyword>
<name>A0AAV7TCE2_PLEWA</name>
<feature type="domain" description="Xylose isomerase-like TIM barrel" evidence="9">
    <location>
        <begin position="167"/>
        <end position="426"/>
    </location>
</feature>
<dbReference type="InterPro" id="IPR001719">
    <property type="entry name" value="AP_endonuc_2"/>
</dbReference>
<dbReference type="GO" id="GO:0003906">
    <property type="term" value="F:DNA-(apurinic or apyrimidinic site) endonuclease activity"/>
    <property type="evidence" value="ECO:0007669"/>
    <property type="project" value="TreeGrafter"/>
</dbReference>
<accession>A0AAV7TCE2</accession>
<dbReference type="InterPro" id="IPR018246">
    <property type="entry name" value="AP_endonuc_F2_Zn_BS"/>
</dbReference>
<dbReference type="SMART" id="SM00518">
    <property type="entry name" value="AP2Ec"/>
    <property type="match status" value="1"/>
</dbReference>
<dbReference type="HAMAP" id="MF_00152">
    <property type="entry name" value="Nfo"/>
    <property type="match status" value="1"/>
</dbReference>
<dbReference type="InterPro" id="IPR013022">
    <property type="entry name" value="Xyl_isomerase-like_TIM-brl"/>
</dbReference>
<dbReference type="PROSITE" id="PS00730">
    <property type="entry name" value="AP_NUCLEASE_F2_2"/>
    <property type="match status" value="1"/>
</dbReference>
<dbReference type="SUPFAM" id="SSF51658">
    <property type="entry name" value="Xylose isomerase-like"/>
    <property type="match status" value="1"/>
</dbReference>